<feature type="compositionally biased region" description="Basic and acidic residues" evidence="1">
    <location>
        <begin position="452"/>
        <end position="466"/>
    </location>
</feature>
<feature type="compositionally biased region" description="Basic residues" evidence="1">
    <location>
        <begin position="1387"/>
        <end position="1399"/>
    </location>
</feature>
<feature type="region of interest" description="Disordered" evidence="1">
    <location>
        <begin position="1063"/>
        <end position="1104"/>
    </location>
</feature>
<feature type="compositionally biased region" description="Basic and acidic residues" evidence="1">
    <location>
        <begin position="667"/>
        <end position="696"/>
    </location>
</feature>
<feature type="compositionally biased region" description="Basic and acidic residues" evidence="1">
    <location>
        <begin position="1074"/>
        <end position="1083"/>
    </location>
</feature>
<sequence length="1879" mass="193584">MGDLLEYRDSSSAVPVRSFRSPVASPPATPISRSDLLQGETPFDPTPSLAAFKRLGSAEQSSPDPVEGAASTLCSSVCSFPRGTTEQEGKEPPFSQINDHGATAPVSQEGKGSFDFVGNPPGQDGGKSCSLGAAAVTAVSPFAGEGGGGGEEVADIGDSSSILDPRYACRDLRTCTAAAPESPDLSKEGRESHTGTESDRGCSRNESRKPEQTKAEEGYDAACCSEEKWTGQDLVEDMSTERRPETGREEESGPARRRPSGSALGDSPSSCSRAGSSPSLFRLRLNLPVCTKPIVQDALSREGAFLSRLEACEPTSRPQGFFHPLQKDSGRDGKDAVLPPHWPGFLADSQGHAVASPAGALLSHAGSHVSSGPNSPFEASVDADLSLSRSRARRRSETVSPRASEVQTPCGTEVTVVQCAKAESEKRGGLSKGVASCENVCLSEEGRSFLADSEKRFSKSSPEKPRLSVFPRSRDLPPSLSEHHVGSTCAASVGSTSIGDCGLGGVGSVSEMPSPLAPSALSVSGSSGTSSGCASSNLSVSTSHGDSPLSGGDRDASGAEQPRPASPRGSRGGVGAERRRGCGTSGSHAPAGLGVMAPSERFAASQDMPAGFSGDSCLLGAGGDSRSGALGSTGSSAQRGWSRGSGHQHHQHSGSSQFFSCGGAPSRRREGGDRGVEDARAVGRRDREGVRFEKAGVSRCGRSTESGRFTGTRGTGENSVFAGPAMGNSVHAAVLESVQETGRAVEGRLGEEDVSLAAYTSSYFVSVSCSRTADPDAPPYMRRSTSASSAVAFNTAVPLSRARAEPQGGDGAPRCFGAQLEPAPGGATAVGETHAGGRGHRRQKSATRSHGATTRSGEQSRRGRHVSGSRRGHQRSKGREVVGSGIPVKLTAEVLMQLEEMSAASVGSSFTAFPCLSQGTGTWGPLSARDSERPVLHFHSAPARPSGVSSARNEDEDFFWLVKSRAEAMREKSGENGRRCAAFQRAEGLVSSSRDSVPHAEEAKLESPPTDSFASPLLATDLAIRTQEGRRDAGLVGSFGCAGRRARRQLSGVEDAPQSLLSALFPAPGPATDGNRRGRKAGDDDASSGSPASSEESTKGTVNHKCRDDDKVINLCANPSDLWYGLTTSDGKPVCVRPRANRWHASNTRRQRKQYKDMQRRLAQNAANAANAAAASPQVSPSPRGPPPTGHFPGKKPSAHWANAGAPQLGQQALRYPPPLVFGEASGSAGLGLYSGGAAGAPSASVSPVLGAAAHANQSLPAVGAPFARSPCGAPSTLGKEEGRRETSLFAGFPASGDSLHASAQTGQASRDRGSTSHHRRHHREHKKRGRSSSSTAAAGSVPSLGPLSSSTGGSATGPVSSGRAASPPLSALVHSSAAVSAAQHSSRGRRRHHRHHSSKGAGGSGPVSSGPSGGVGAMQEIGLSAQPQFLSSLAFSVGLAPGQLDREREGQQAVVAVASEEVSRRPLAGVDREGSGRGAEANRVVFVAPHAGAAGPSCSSTRPAWASQAPKGVPQPSAQSLGAGSVSGLQLGASEGRVGQRPPRRTRLDEAGSFVPIGSKGAGPSPQLAPVTFPGEFKMPRPVVFPPGDRRYRLPKKPRQGPLSSAGSASLPPPVSASVSVSASPQVGGGGGWVPRGSVHAETEKVVGSVGRLGEESVGFRDAPETSVSLAGSGNPMEEGIRDRELETPFSSSGSSSRRPGGPPELGASRPVPSYGDLEGFEEARIRACQRGERAASAPTEETPGSAQPSVRVHSLPSLPHGAAAPPSSAASAPSSGGTQGSRPPSASGFGVVVETGTVGVPSSACLFPYQRKSAAPHTPVSERRSASRSRGRREGDRIAKKKRTGKKPKKTRPGEPQRWTSARERVQWHLAKSRGML</sequence>
<evidence type="ECO:0000313" key="3">
    <source>
        <dbReference type="Proteomes" id="UP000028837"/>
    </source>
</evidence>
<gene>
    <name evidence="2" type="ORF">TGDOM2_284180</name>
</gene>
<feature type="compositionally biased region" description="Basic residues" evidence="1">
    <location>
        <begin position="837"/>
        <end position="847"/>
    </location>
</feature>
<feature type="compositionally biased region" description="Low complexity" evidence="1">
    <location>
        <begin position="267"/>
        <end position="277"/>
    </location>
</feature>
<accession>A0A086JDH1</accession>
<comment type="caution">
    <text evidence="2">The sequence shown here is derived from an EMBL/GenBank/DDBJ whole genome shotgun (WGS) entry which is preliminary data.</text>
</comment>
<name>A0A086JDH1_TOXGO</name>
<feature type="compositionally biased region" description="Basic residues" evidence="1">
    <location>
        <begin position="862"/>
        <end position="876"/>
    </location>
</feature>
<dbReference type="VEuPathDB" id="ToxoDB:TGDOM2_284180"/>
<feature type="compositionally biased region" description="Low complexity" evidence="1">
    <location>
        <begin position="1756"/>
        <end position="1778"/>
    </location>
</feature>
<feature type="compositionally biased region" description="Low complexity" evidence="1">
    <location>
        <begin position="1332"/>
        <end position="1386"/>
    </location>
</feature>
<feature type="compositionally biased region" description="Basic and acidic residues" evidence="1">
    <location>
        <begin position="996"/>
        <end position="1005"/>
    </location>
</feature>
<evidence type="ECO:0000256" key="1">
    <source>
        <dbReference type="SAM" id="MobiDB-lite"/>
    </source>
</evidence>
<dbReference type="OrthoDB" id="349484at2759"/>
<feature type="compositionally biased region" description="Basic and acidic residues" evidence="1">
    <location>
        <begin position="1723"/>
        <end position="1735"/>
    </location>
</feature>
<feature type="region of interest" description="Disordered" evidence="1">
    <location>
        <begin position="81"/>
        <end position="130"/>
    </location>
</feature>
<feature type="compositionally biased region" description="Polar residues" evidence="1">
    <location>
        <begin position="630"/>
        <end position="639"/>
    </location>
</feature>
<feature type="region of interest" description="Disordered" evidence="1">
    <location>
        <begin position="801"/>
        <end position="883"/>
    </location>
</feature>
<feature type="region of interest" description="Disordered" evidence="1">
    <location>
        <begin position="363"/>
        <end position="383"/>
    </location>
</feature>
<evidence type="ECO:0000313" key="2">
    <source>
        <dbReference type="EMBL" id="KFG30189.1"/>
    </source>
</evidence>
<protein>
    <submittedName>
        <fullName evidence="2">Uncharacterized protein</fullName>
    </submittedName>
</protein>
<feature type="compositionally biased region" description="Low complexity" evidence="1">
    <location>
        <begin position="1602"/>
        <end position="1627"/>
    </location>
</feature>
<feature type="region of interest" description="Disordered" evidence="1">
    <location>
        <begin position="1140"/>
        <end position="1203"/>
    </location>
</feature>
<reference evidence="2 3" key="1">
    <citation type="submission" date="2014-02" db="EMBL/GenBank/DDBJ databases">
        <authorList>
            <person name="Sibley D."/>
            <person name="Venepally P."/>
            <person name="Karamycheva S."/>
            <person name="Hadjithomas M."/>
            <person name="Khan A."/>
            <person name="Brunk B."/>
            <person name="Roos D."/>
            <person name="Caler E."/>
            <person name="Lorenzi H."/>
        </authorList>
    </citation>
    <scope>NUCLEOTIDE SEQUENCE [LARGE SCALE GENOMIC DNA]</scope>
    <source>
        <strain evidence="2 3">GAB2-2007-GAL-DOM2</strain>
    </source>
</reference>
<feature type="compositionally biased region" description="Polar residues" evidence="1">
    <location>
        <begin position="848"/>
        <end position="857"/>
    </location>
</feature>
<dbReference type="EMBL" id="AHZU02001658">
    <property type="protein sequence ID" value="KFG30189.1"/>
    <property type="molecule type" value="Genomic_DNA"/>
</dbReference>
<feature type="compositionally biased region" description="Basic and acidic residues" evidence="1">
    <location>
        <begin position="1654"/>
        <end position="1665"/>
    </location>
</feature>
<feature type="compositionally biased region" description="Basic and acidic residues" evidence="1">
    <location>
        <begin position="239"/>
        <end position="254"/>
    </location>
</feature>
<feature type="compositionally biased region" description="Basic residues" evidence="1">
    <location>
        <begin position="1316"/>
        <end position="1331"/>
    </location>
</feature>
<feature type="region of interest" description="Disordered" evidence="1">
    <location>
        <begin position="1"/>
        <end position="68"/>
    </location>
</feature>
<feature type="compositionally biased region" description="Low complexity" evidence="1">
    <location>
        <begin position="1692"/>
        <end position="1701"/>
    </location>
</feature>
<feature type="compositionally biased region" description="Basic residues" evidence="1">
    <location>
        <begin position="1140"/>
        <end position="1153"/>
    </location>
</feature>
<feature type="region of interest" description="Disordered" evidence="1">
    <location>
        <begin position="1291"/>
        <end position="1419"/>
    </location>
</feature>
<proteinExistence type="predicted"/>
<feature type="region of interest" description="Disordered" evidence="1">
    <location>
        <begin position="516"/>
        <end position="723"/>
    </location>
</feature>
<organism evidence="2 3">
    <name type="scientific">Toxoplasma gondii GAB2-2007-GAL-DOM2</name>
    <dbReference type="NCBI Taxonomy" id="1130820"/>
    <lineage>
        <taxon>Eukaryota</taxon>
        <taxon>Sar</taxon>
        <taxon>Alveolata</taxon>
        <taxon>Apicomplexa</taxon>
        <taxon>Conoidasida</taxon>
        <taxon>Coccidia</taxon>
        <taxon>Eucoccidiorida</taxon>
        <taxon>Eimeriorina</taxon>
        <taxon>Sarcocystidae</taxon>
        <taxon>Toxoplasma</taxon>
    </lineage>
</organism>
<feature type="region of interest" description="Disordered" evidence="1">
    <location>
        <begin position="1812"/>
        <end position="1865"/>
    </location>
</feature>
<feature type="region of interest" description="Disordered" evidence="1">
    <location>
        <begin position="177"/>
        <end position="277"/>
    </location>
</feature>
<dbReference type="Proteomes" id="UP000028837">
    <property type="component" value="Unassembled WGS sequence"/>
</dbReference>
<feature type="compositionally biased region" description="Basic and acidic residues" evidence="1">
    <location>
        <begin position="184"/>
        <end position="217"/>
    </location>
</feature>
<feature type="compositionally biased region" description="Low complexity" evidence="1">
    <location>
        <begin position="1163"/>
        <end position="1182"/>
    </location>
</feature>
<feature type="compositionally biased region" description="Basic residues" evidence="1">
    <location>
        <begin position="1841"/>
        <end position="1853"/>
    </location>
</feature>
<feature type="compositionally biased region" description="Gly residues" evidence="1">
    <location>
        <begin position="1401"/>
        <end position="1417"/>
    </location>
</feature>
<feature type="region of interest" description="Disordered" evidence="1">
    <location>
        <begin position="452"/>
        <end position="485"/>
    </location>
</feature>
<feature type="region of interest" description="Disordered" evidence="1">
    <location>
        <begin position="1494"/>
        <end position="1793"/>
    </location>
</feature>
<feature type="region of interest" description="Disordered" evidence="1">
    <location>
        <begin position="991"/>
        <end position="1016"/>
    </location>
</feature>
<feature type="compositionally biased region" description="Low complexity" evidence="1">
    <location>
        <begin position="516"/>
        <end position="539"/>
    </location>
</feature>